<protein>
    <recommendedName>
        <fullName evidence="4">Lipoprotein</fullName>
    </recommendedName>
</protein>
<keyword evidence="3" id="KW-1185">Reference proteome</keyword>
<feature type="signal peptide" evidence="1">
    <location>
        <begin position="1"/>
        <end position="15"/>
    </location>
</feature>
<reference evidence="3" key="1">
    <citation type="journal article" date="2015" name="Chem. Biol.">
        <title>Structure, bioactivity, and resistance mechanism of streptomonomicin, an unusual lasso Peptide from an understudied halophilic actinomycete.</title>
        <authorList>
            <person name="Metelev M."/>
            <person name="Tietz J.I."/>
            <person name="Melby J.O."/>
            <person name="Blair P.M."/>
            <person name="Zhu L."/>
            <person name="Livnat I."/>
            <person name="Severinov K."/>
            <person name="Mitchell D.A."/>
        </authorList>
    </citation>
    <scope>NUCLEOTIDE SEQUENCE [LARGE SCALE GENOMIC DNA]</scope>
    <source>
        <strain evidence="3">YIM 90003</strain>
    </source>
</reference>
<feature type="chain" id="PRO_5039374647" description="Lipoprotein" evidence="1">
    <location>
        <begin position="16"/>
        <end position="145"/>
    </location>
</feature>
<name>A0A0C2J7P2_9ACTN</name>
<dbReference type="Proteomes" id="UP000031675">
    <property type="component" value="Unassembled WGS sequence"/>
</dbReference>
<proteinExistence type="predicted"/>
<gene>
    <name evidence="2" type="ORF">LP52_18750</name>
</gene>
<evidence type="ECO:0000313" key="3">
    <source>
        <dbReference type="Proteomes" id="UP000031675"/>
    </source>
</evidence>
<organism evidence="2 3">
    <name type="scientific">Streptomonospora alba</name>
    <dbReference type="NCBI Taxonomy" id="183763"/>
    <lineage>
        <taxon>Bacteria</taxon>
        <taxon>Bacillati</taxon>
        <taxon>Actinomycetota</taxon>
        <taxon>Actinomycetes</taxon>
        <taxon>Streptosporangiales</taxon>
        <taxon>Nocardiopsidaceae</taxon>
        <taxon>Streptomonospora</taxon>
    </lineage>
</organism>
<evidence type="ECO:0000313" key="2">
    <source>
        <dbReference type="EMBL" id="KIH97476.1"/>
    </source>
</evidence>
<dbReference type="RefSeq" id="WP_040275436.1">
    <property type="nucleotide sequence ID" value="NZ_JROO01000037.1"/>
</dbReference>
<dbReference type="EMBL" id="JROO01000037">
    <property type="protein sequence ID" value="KIH97476.1"/>
    <property type="molecule type" value="Genomic_DNA"/>
</dbReference>
<comment type="caution">
    <text evidence="2">The sequence shown here is derived from an EMBL/GenBank/DDBJ whole genome shotgun (WGS) entry which is preliminary data.</text>
</comment>
<keyword evidence="1" id="KW-0732">Signal</keyword>
<evidence type="ECO:0008006" key="4">
    <source>
        <dbReference type="Google" id="ProtNLM"/>
    </source>
</evidence>
<accession>A0A0C2J7P2</accession>
<dbReference type="AlphaFoldDB" id="A0A0C2J7P2"/>
<dbReference type="OrthoDB" id="3432050at2"/>
<sequence length="145" mass="15356">MSAALVIILAAGCFAAVKVLTPADRTHRFANGVSVQLISFDRGRHDGTPYAAWSLNILNGSGSSIRLAPRTRCWTGLPPRRADTVPAVDKAGRVAVNVPPGTATTLRGACAMAAEEDRFLYSVRLSEDYDSGLGAPFAFHGKMPV</sequence>
<evidence type="ECO:0000256" key="1">
    <source>
        <dbReference type="SAM" id="SignalP"/>
    </source>
</evidence>